<sequence>MGLPIITADQRLREKKGVKLVLLGKSGIGKTTQLKTLPEDKTLFVDLEAGDLAVKDWRGDCVRPTTWPEFRDLVVFLAGPNPALPPEAPYSQAHYAHVCEQYGDPAQLAKYDCYFVDSITVLARLALIWAKTQPQAVSDRTGKPDTRGAYGLLGSEMLGALMHLQHARGKHVVFVAILDERLDDFNRKVFVPQIEGSKTAAELPGIVDEVVTLAEIKSDDGEPYRAFVTHTLNPYGFPAKDRSGQLEMLEPPNLLALIEKCAAATQPQNIKE</sequence>
<comment type="caution">
    <text evidence="1">The sequence shown here is derived from an EMBL/GenBank/DDBJ whole genome shotgun (WGS) entry which is preliminary data.</text>
</comment>
<keyword evidence="2" id="KW-1185">Reference proteome</keyword>
<evidence type="ECO:0008006" key="3">
    <source>
        <dbReference type="Google" id="ProtNLM"/>
    </source>
</evidence>
<evidence type="ECO:0000313" key="1">
    <source>
        <dbReference type="EMBL" id="PUE59184.1"/>
    </source>
</evidence>
<name>A0A315ETA5_9BURK</name>
<organism evidence="1 2">
    <name type="scientific">Limnohabitans curvus</name>
    <dbReference type="NCBI Taxonomy" id="323423"/>
    <lineage>
        <taxon>Bacteria</taxon>
        <taxon>Pseudomonadati</taxon>
        <taxon>Pseudomonadota</taxon>
        <taxon>Betaproteobacteria</taxon>
        <taxon>Burkholderiales</taxon>
        <taxon>Comamonadaceae</taxon>
        <taxon>Limnohabitans</taxon>
    </lineage>
</organism>
<dbReference type="AlphaFoldDB" id="A0A315ETA5"/>
<dbReference type="Pfam" id="PF13479">
    <property type="entry name" value="AAA_24"/>
    <property type="match status" value="1"/>
</dbReference>
<evidence type="ECO:0000313" key="2">
    <source>
        <dbReference type="Proteomes" id="UP000251341"/>
    </source>
</evidence>
<dbReference type="RefSeq" id="WP_211308689.1">
    <property type="nucleotide sequence ID" value="NZ_NESP01000001.1"/>
</dbReference>
<gene>
    <name evidence="1" type="ORF">B9Z44_06120</name>
</gene>
<proteinExistence type="predicted"/>
<reference evidence="1 2" key="1">
    <citation type="submission" date="2017-04" db="EMBL/GenBank/DDBJ databases">
        <title>Unexpected and diverse lifestyles within the genus Limnohabitans.</title>
        <authorList>
            <person name="Kasalicky V."/>
            <person name="Mehrshad M."/>
            <person name="Andrei S.-A."/>
            <person name="Salcher M."/>
            <person name="Kratochvilova H."/>
            <person name="Simek K."/>
            <person name="Ghai R."/>
        </authorList>
    </citation>
    <scope>NUCLEOTIDE SEQUENCE [LARGE SCALE GENOMIC DNA]</scope>
    <source>
        <strain evidence="1 2">MWH-C5</strain>
    </source>
</reference>
<accession>A0A315ETA5</accession>
<dbReference type="Proteomes" id="UP000251341">
    <property type="component" value="Unassembled WGS sequence"/>
</dbReference>
<dbReference type="EMBL" id="NESP01000001">
    <property type="protein sequence ID" value="PUE59184.1"/>
    <property type="molecule type" value="Genomic_DNA"/>
</dbReference>
<protein>
    <recommendedName>
        <fullName evidence="3">ATP-binding protein</fullName>
    </recommendedName>
</protein>